<protein>
    <submittedName>
        <fullName evidence="2">Uncharacterized protein</fullName>
    </submittedName>
</protein>
<feature type="compositionally biased region" description="Basic and acidic residues" evidence="1">
    <location>
        <begin position="1"/>
        <end position="10"/>
    </location>
</feature>
<evidence type="ECO:0000256" key="1">
    <source>
        <dbReference type="SAM" id="MobiDB-lite"/>
    </source>
</evidence>
<dbReference type="EMBL" id="QGNW01000133">
    <property type="protein sequence ID" value="RVW92896.1"/>
    <property type="molecule type" value="Genomic_DNA"/>
</dbReference>
<organism evidence="2 3">
    <name type="scientific">Vitis vinifera</name>
    <name type="common">Grape</name>
    <dbReference type="NCBI Taxonomy" id="29760"/>
    <lineage>
        <taxon>Eukaryota</taxon>
        <taxon>Viridiplantae</taxon>
        <taxon>Streptophyta</taxon>
        <taxon>Embryophyta</taxon>
        <taxon>Tracheophyta</taxon>
        <taxon>Spermatophyta</taxon>
        <taxon>Magnoliopsida</taxon>
        <taxon>eudicotyledons</taxon>
        <taxon>Gunneridae</taxon>
        <taxon>Pentapetalae</taxon>
        <taxon>rosids</taxon>
        <taxon>Vitales</taxon>
        <taxon>Vitaceae</taxon>
        <taxon>Viteae</taxon>
        <taxon>Vitis</taxon>
    </lineage>
</organism>
<evidence type="ECO:0000313" key="3">
    <source>
        <dbReference type="Proteomes" id="UP000288805"/>
    </source>
</evidence>
<evidence type="ECO:0000313" key="2">
    <source>
        <dbReference type="EMBL" id="RVW92896.1"/>
    </source>
</evidence>
<feature type="compositionally biased region" description="Gly residues" evidence="1">
    <location>
        <begin position="314"/>
        <end position="326"/>
    </location>
</feature>
<sequence>MGTHDTHLVDENDDDEDVEDEDVYMYPTDMHPDERDAYRSAVRASKSSEWEHEQHENIVGSKHKTGKSSRSTGIPTTMRKSQRMGIEPQSPYEIKNKYLEMEYKEMEAYVNQQREKWKTYECTIINESIVVETLLTRSYKISIWRGVGSDGTISSVHDVFAKFDPTTKSLGQFGNELVLFRDAKKGFGDRAAIATRSTMVPENDRVVEKDYPDLLDISAKVGEEEDNQLFQWVRPIHLDDEVGNPNPRIAAHAQEFGVNVERVLSEEVHSEIFSKDTNDLVQAALNSHQEIDSTSAGHSSRPSAVGTSASGYNGSRGGTNDGGDNAGGDIYEHQHSQYLISQFTYENDFTHCTQDEDHGSRRAGPSIGAIGKPYRGRDRTMEPYNEELLSGSFEFMSIGTQFSDSSNEANVYPPHVMSYSQPSSSTDEEYGMSRCSLSRQMPYQVPYQMEGGFDINTWVNFQYPIHVAAWAGLKRYMHGMLEFLTNIIEVH</sequence>
<gene>
    <name evidence="2" type="ORF">CK203_040495</name>
</gene>
<proteinExistence type="predicted"/>
<feature type="region of interest" description="Disordered" evidence="1">
    <location>
        <begin position="355"/>
        <end position="378"/>
    </location>
</feature>
<dbReference type="AlphaFoldDB" id="A0A438I851"/>
<comment type="caution">
    <text evidence="2">The sequence shown here is derived from an EMBL/GenBank/DDBJ whole genome shotgun (WGS) entry which is preliminary data.</text>
</comment>
<feature type="compositionally biased region" description="Basic and acidic residues" evidence="1">
    <location>
        <begin position="46"/>
        <end position="56"/>
    </location>
</feature>
<feature type="compositionally biased region" description="Polar residues" evidence="1">
    <location>
        <begin position="289"/>
        <end position="313"/>
    </location>
</feature>
<feature type="compositionally biased region" description="Acidic residues" evidence="1">
    <location>
        <begin position="11"/>
        <end position="23"/>
    </location>
</feature>
<feature type="region of interest" description="Disordered" evidence="1">
    <location>
        <begin position="1"/>
        <end position="86"/>
    </location>
</feature>
<feature type="compositionally biased region" description="Polar residues" evidence="1">
    <location>
        <begin position="68"/>
        <end position="79"/>
    </location>
</feature>
<feature type="region of interest" description="Disordered" evidence="1">
    <location>
        <begin position="289"/>
        <end position="330"/>
    </location>
</feature>
<dbReference type="Proteomes" id="UP000288805">
    <property type="component" value="Unassembled WGS sequence"/>
</dbReference>
<reference evidence="2 3" key="1">
    <citation type="journal article" date="2018" name="PLoS Genet.">
        <title>Population sequencing reveals clonal diversity and ancestral inbreeding in the grapevine cultivar Chardonnay.</title>
        <authorList>
            <person name="Roach M.J."/>
            <person name="Johnson D.L."/>
            <person name="Bohlmann J."/>
            <person name="van Vuuren H.J."/>
            <person name="Jones S.J."/>
            <person name="Pretorius I.S."/>
            <person name="Schmidt S.A."/>
            <person name="Borneman A.R."/>
        </authorList>
    </citation>
    <scope>NUCLEOTIDE SEQUENCE [LARGE SCALE GENOMIC DNA]</scope>
    <source>
        <strain evidence="3">cv. Chardonnay</strain>
        <tissue evidence="2">Leaf</tissue>
    </source>
</reference>
<accession>A0A438I851</accession>
<name>A0A438I851_VITVI</name>